<evidence type="ECO:0000313" key="1">
    <source>
        <dbReference type="EMBL" id="AKA49697.1"/>
    </source>
</evidence>
<evidence type="ECO:0000313" key="2">
    <source>
        <dbReference type="Proteomes" id="UP000032722"/>
    </source>
</evidence>
<accession>A0A0D5ZIZ1</accession>
<evidence type="ECO:0008006" key="3">
    <source>
        <dbReference type="Google" id="ProtNLM"/>
    </source>
</evidence>
<protein>
    <recommendedName>
        <fullName evidence="3">LlaJI restriction endonuclease</fullName>
    </recommendedName>
</protein>
<dbReference type="Proteomes" id="UP000032722">
    <property type="component" value="Chromosome"/>
</dbReference>
<dbReference type="PATRIC" id="fig|29556.3.peg.24"/>
<dbReference type="Pfam" id="PF09563">
    <property type="entry name" value="RE_LlaJI"/>
    <property type="match status" value="1"/>
</dbReference>
<dbReference type="KEGG" id="mgb:VO56_00110"/>
<proteinExistence type="predicted"/>
<dbReference type="InterPro" id="IPR018579">
    <property type="entry name" value="Restrct_endonuc_II_LlaJI"/>
</dbReference>
<organism evidence="2">
    <name type="scientific">Mycoplasmopsis gallinacea</name>
    <dbReference type="NCBI Taxonomy" id="29556"/>
    <lineage>
        <taxon>Bacteria</taxon>
        <taxon>Bacillati</taxon>
        <taxon>Mycoplasmatota</taxon>
        <taxon>Mycoplasmoidales</taxon>
        <taxon>Metamycoplasmataceae</taxon>
        <taxon>Mycoplasmopsis</taxon>
    </lineage>
</organism>
<name>A0A0D5ZIZ1_9BACT</name>
<dbReference type="EMBL" id="CP011021">
    <property type="protein sequence ID" value="AKA49697.1"/>
    <property type="molecule type" value="Genomic_DNA"/>
</dbReference>
<sequence>MSQDTTSQKELEIQVVNSNELNGFVGLLKKDNTLTVSFPIGYNLKDINSKGEESKIIEIKKLLKCLKFLNRAQEQTLSKDQENSSKNSFFPLSSFLYVLEQFLISNNKYLHEEDIIITHSNGGKIDFKKTIQIEKPIISSNNLIYLNLLHRKNVQIHKELITKIHKYCVYEAIRNFGWFYNVSLSVIEKLNVKFHKSLFKSCLQQKLSKTQKDNEIVLLKCMLNIIENYDEENKSNWVYGTKEFEYIWERMIQSAFDNYEESTKEELKPKALWAIEKPEEKKETASSLIPDSIMFSEGKWYILDAKYYKYGIDPSKGLNALPQTSDIVKQIAYGEYIRHKNKLDAKNVFNAFLIPFDSQNDCFNSNENFFYIGKSGIKDFESSKPYEQVHAILIDIKWLIENYDKTDDSTRNDLANLIKSNTIIK</sequence>
<dbReference type="AlphaFoldDB" id="A0A0D5ZIZ1"/>
<gene>
    <name evidence="1" type="ORF">VO56_00110</name>
</gene>
<reference evidence="1 2" key="1">
    <citation type="journal article" date="2015" name="Genome Announc.">
        <title>Complete Genome Sequence of Mycoplasma meleagridis, a Possible Emerging Pathogen in Chickens.</title>
        <authorList>
            <person name="Abolnik C."/>
        </authorList>
    </citation>
    <scope>NUCLEOTIDE SEQUENCE [LARGE SCALE GENOMIC DNA]</scope>
    <source>
        <strain evidence="1 2">B2096 8B</strain>
    </source>
</reference>
<dbReference type="HOGENOM" id="CLU_057085_0_0_14"/>